<feature type="domain" description="CID" evidence="3">
    <location>
        <begin position="1"/>
        <end position="87"/>
    </location>
</feature>
<dbReference type="PANTHER" id="PTHR15921">
    <property type="entry name" value="PRE-MRNA CLEAVAGE COMPLEX II"/>
    <property type="match status" value="1"/>
</dbReference>
<evidence type="ECO:0000256" key="2">
    <source>
        <dbReference type="SAM" id="MobiDB-lite"/>
    </source>
</evidence>
<dbReference type="InterPro" id="IPR008942">
    <property type="entry name" value="ENTH_VHS"/>
</dbReference>
<dbReference type="CDD" id="cd16982">
    <property type="entry name" value="CID_Pcf11"/>
    <property type="match status" value="1"/>
</dbReference>
<organism evidence="4 5">
    <name type="scientific">Ficus carica</name>
    <name type="common">Common fig</name>
    <dbReference type="NCBI Taxonomy" id="3494"/>
    <lineage>
        <taxon>Eukaryota</taxon>
        <taxon>Viridiplantae</taxon>
        <taxon>Streptophyta</taxon>
        <taxon>Embryophyta</taxon>
        <taxon>Tracheophyta</taxon>
        <taxon>Spermatophyta</taxon>
        <taxon>Magnoliopsida</taxon>
        <taxon>eudicotyledons</taxon>
        <taxon>Gunneridae</taxon>
        <taxon>Pentapetalae</taxon>
        <taxon>rosids</taxon>
        <taxon>fabids</taxon>
        <taxon>Rosales</taxon>
        <taxon>Moraceae</taxon>
        <taxon>Ficeae</taxon>
        <taxon>Ficus</taxon>
    </lineage>
</organism>
<gene>
    <name evidence="4" type="ORF">TIFTF001_019006</name>
</gene>
<dbReference type="GO" id="GO:0003729">
    <property type="term" value="F:mRNA binding"/>
    <property type="evidence" value="ECO:0007669"/>
    <property type="project" value="InterPro"/>
</dbReference>
<dbReference type="GO" id="GO:0005737">
    <property type="term" value="C:cytoplasm"/>
    <property type="evidence" value="ECO:0007669"/>
    <property type="project" value="TreeGrafter"/>
</dbReference>
<feature type="compositionally biased region" description="Acidic residues" evidence="2">
    <location>
        <begin position="242"/>
        <end position="251"/>
    </location>
</feature>
<dbReference type="InterPro" id="IPR047415">
    <property type="entry name" value="Pcf11_CID"/>
</dbReference>
<evidence type="ECO:0000313" key="5">
    <source>
        <dbReference type="Proteomes" id="UP001187192"/>
    </source>
</evidence>
<evidence type="ECO:0000256" key="1">
    <source>
        <dbReference type="ARBA" id="ARBA00022664"/>
    </source>
</evidence>
<reference evidence="4" key="1">
    <citation type="submission" date="2023-07" db="EMBL/GenBank/DDBJ databases">
        <title>draft genome sequence of fig (Ficus carica).</title>
        <authorList>
            <person name="Takahashi T."/>
            <person name="Nishimura K."/>
        </authorList>
    </citation>
    <scope>NUCLEOTIDE SEQUENCE</scope>
</reference>
<dbReference type="PROSITE" id="PS51391">
    <property type="entry name" value="CID"/>
    <property type="match status" value="1"/>
</dbReference>
<protein>
    <recommendedName>
        <fullName evidence="3">CID domain-containing protein</fullName>
    </recommendedName>
</protein>
<keyword evidence="1" id="KW-0507">mRNA processing</keyword>
<dbReference type="GO" id="GO:0006369">
    <property type="term" value="P:termination of RNA polymerase II transcription"/>
    <property type="evidence" value="ECO:0007669"/>
    <property type="project" value="InterPro"/>
</dbReference>
<dbReference type="SMART" id="SM00582">
    <property type="entry name" value="RPR"/>
    <property type="match status" value="1"/>
</dbReference>
<evidence type="ECO:0000313" key="4">
    <source>
        <dbReference type="EMBL" id="GMN49843.1"/>
    </source>
</evidence>
<dbReference type="PROSITE" id="PS00028">
    <property type="entry name" value="ZINC_FINGER_C2H2_1"/>
    <property type="match status" value="1"/>
</dbReference>
<dbReference type="Gene3D" id="1.25.40.90">
    <property type="match status" value="1"/>
</dbReference>
<dbReference type="AlphaFoldDB" id="A0AA88APH1"/>
<dbReference type="Pfam" id="PF04818">
    <property type="entry name" value="CID"/>
    <property type="match status" value="1"/>
</dbReference>
<accession>A0AA88APH1</accession>
<dbReference type="InterPro" id="IPR013087">
    <property type="entry name" value="Znf_C2H2_type"/>
</dbReference>
<dbReference type="PANTHER" id="PTHR15921:SF12">
    <property type="entry name" value="POLYADENYLATION AND CLEAVAGE FACTOR HOMOLOG 4"/>
    <property type="match status" value="1"/>
</dbReference>
<comment type="caution">
    <text evidence="4">The sequence shown here is derived from an EMBL/GenBank/DDBJ whole genome shotgun (WGS) entry which is preliminary data.</text>
</comment>
<evidence type="ECO:0000259" key="3">
    <source>
        <dbReference type="PROSITE" id="PS51391"/>
    </source>
</evidence>
<name>A0AA88APH1_FICCA</name>
<dbReference type="SUPFAM" id="SSF48464">
    <property type="entry name" value="ENTH/VHS domain"/>
    <property type="match status" value="1"/>
</dbReference>
<feature type="region of interest" description="Disordered" evidence="2">
    <location>
        <begin position="193"/>
        <end position="306"/>
    </location>
</feature>
<dbReference type="GO" id="GO:0005849">
    <property type="term" value="C:mRNA cleavage factor complex"/>
    <property type="evidence" value="ECO:0007669"/>
    <property type="project" value="TreeGrafter"/>
</dbReference>
<dbReference type="InterPro" id="IPR045154">
    <property type="entry name" value="PCF11-like"/>
</dbReference>
<proteinExistence type="predicted"/>
<dbReference type="Proteomes" id="UP001187192">
    <property type="component" value="Unassembled WGS sequence"/>
</dbReference>
<dbReference type="GO" id="GO:0031124">
    <property type="term" value="P:mRNA 3'-end processing"/>
    <property type="evidence" value="ECO:0007669"/>
    <property type="project" value="InterPro"/>
</dbReference>
<feature type="compositionally biased region" description="Low complexity" evidence="2">
    <location>
        <begin position="293"/>
        <end position="306"/>
    </location>
</feature>
<feature type="compositionally biased region" description="Basic and acidic residues" evidence="2">
    <location>
        <begin position="218"/>
        <end position="234"/>
    </location>
</feature>
<feature type="region of interest" description="Disordered" evidence="2">
    <location>
        <begin position="88"/>
        <end position="123"/>
    </location>
</feature>
<dbReference type="InterPro" id="IPR057242">
    <property type="entry name" value="PCFS4-like"/>
</dbReference>
<keyword evidence="5" id="KW-1185">Reference proteome</keyword>
<dbReference type="GO" id="GO:0000993">
    <property type="term" value="F:RNA polymerase II complex binding"/>
    <property type="evidence" value="ECO:0007669"/>
    <property type="project" value="InterPro"/>
</dbReference>
<dbReference type="Pfam" id="PF23228">
    <property type="entry name" value="zf_PCFS4"/>
    <property type="match status" value="1"/>
</dbReference>
<dbReference type="EMBL" id="BTGU01000032">
    <property type="protein sequence ID" value="GMN49843.1"/>
    <property type="molecule type" value="Genomic_DNA"/>
</dbReference>
<dbReference type="InterPro" id="IPR006569">
    <property type="entry name" value="CID_dom"/>
</dbReference>
<sequence length="874" mass="96544">MFFLVHSLKVPVEQKLPSLYLLDSIVKNIGREYVKYFSSRLPEVFCEAYRQVHPSQYPAMRHLFGTWSAVFPPSVLHKIEAQLQFSPSVNQQSSRLPPLRASESPRPAHGIHQIQPGGGSSTLKTYAQKPAAGYEISDSYHAEVVSSHVEAQRLSSTGSVAIGRDDELSKWQRKQYHTQNQIETPAPYKLCNGRDRQGPRALIDAYGSDTRNTPSSDRPLRVERLDTNGLDHRPSSMSWQNTEEEEFDWEDIGPTLADRGRSDDFLQSSVPSLGSFKPRPDIRNSWSGQAQLPAADDSSTVSDDSVPSLGFARGSLSNISRFQNEANHNLASCRPQEPWNVPHQLSQTLPHIDSRGRGTNFRMPLLATSVSSSGGVNMSPFVDKLPVIDTQLHVPLIVVSRSVSSTIDSINADAQSVVVPASVGLQHPVHIRSLHPLPLHPIMPMRNQKGRYDAINSINTVKNQAPNKSLYTAGQQFDPFENNELSSTKLPYLSNQNALVAPVNRQSLMQTPLQSRLLPTQEGHENYLSSVAAPVPPHPVISYSDRGYVSQGHTAAISTGLPNHLALLPSNLSTNNITNSSLNLQGGGLPPLPPGPPPTSLLAILHPHNADTAVPSQQPGSAFSGLINSLMAQGLISLTKPNPIQEPVGLEFNVDLLKVRHESAINALYGDLQRQCTTCGLRFKSQEEHRIHMDWHVTKNRMSKNRKQKPSRKWFVSASMWLSSAEALGTDAVPGFLPTETIVEKKSDEEMAVPADEDQNVCALCGEPFEEFYSDETEEWMYKGAVYLNAPDGSTSGMDRSQIGPIVHAKCRELLKRVIQESDCGFNVVRSTSMTSVTYIEFLPVYGISAWRQICTDHLRKQILFTNDGSDILE</sequence>